<dbReference type="GO" id="GO:0006400">
    <property type="term" value="P:tRNA modification"/>
    <property type="evidence" value="ECO:0000318"/>
    <property type="project" value="GO_Central"/>
</dbReference>
<dbReference type="VEuPathDB" id="AmoebaDB:EHI8A_169150"/>
<dbReference type="RefSeq" id="XP_650159.2">
    <property type="nucleotide sequence ID" value="XM_645067.2"/>
</dbReference>
<accession>C4MB17</accession>
<reference evidence="3" key="1">
    <citation type="journal article" date="2005" name="Nature">
        <title>The genome of the protist parasite Entamoeba histolytica.</title>
        <authorList>
            <person name="Loftus B."/>
            <person name="Anderson I."/>
            <person name="Davies R."/>
            <person name="Alsmark U.C."/>
            <person name="Samuelson J."/>
            <person name="Amedeo P."/>
            <person name="Roncaglia P."/>
            <person name="Berriman M."/>
            <person name="Hirt R.P."/>
            <person name="Mann B.J."/>
            <person name="Nozaki T."/>
            <person name="Suh B."/>
            <person name="Pop M."/>
            <person name="Duchene M."/>
            <person name="Ackers J."/>
            <person name="Tannich E."/>
            <person name="Leippe M."/>
            <person name="Hofer M."/>
            <person name="Bruchhaus I."/>
            <person name="Willhoeft U."/>
            <person name="Bhattacharya A."/>
            <person name="Chillingworth T."/>
            <person name="Churcher C."/>
            <person name="Hance Z."/>
            <person name="Harris B."/>
            <person name="Harris D."/>
            <person name="Jagels K."/>
            <person name="Moule S."/>
            <person name="Mungall K."/>
            <person name="Ormond D."/>
            <person name="Squares R."/>
            <person name="Whitehead S."/>
            <person name="Quail M.A."/>
            <person name="Rabbinowitsch E."/>
            <person name="Norbertczak H."/>
            <person name="Price C."/>
            <person name="Wang Z."/>
            <person name="Guillen N."/>
            <person name="Gilchrist C."/>
            <person name="Stroup S.E."/>
            <person name="Bhattacharya S."/>
            <person name="Lohia A."/>
            <person name="Foster P.G."/>
            <person name="Sicheritz-Ponten T."/>
            <person name="Weber C."/>
            <person name="Singh U."/>
            <person name="Mukherjee C."/>
            <person name="El-Sayed N.M."/>
            <person name="Petri W.A.Jr."/>
            <person name="Clark C.G."/>
            <person name="Embley T.M."/>
            <person name="Barrell B."/>
            <person name="Fraser C.M."/>
            <person name="Hall N."/>
        </authorList>
    </citation>
    <scope>NUCLEOTIDE SEQUENCE [LARGE SCALE GENOMIC DNA]</scope>
    <source>
        <strain evidence="3">HM-1:IMSS</strain>
    </source>
</reference>
<dbReference type="GeneID" id="3404460"/>
<gene>
    <name evidence="3" type="ORF">EHI_156700</name>
</gene>
<dbReference type="SUPFAM" id="SSF143437">
    <property type="entry name" value="THUMP domain-like"/>
    <property type="match status" value="1"/>
</dbReference>
<dbReference type="Gene3D" id="3.30.2300.10">
    <property type="entry name" value="THUMP superfamily"/>
    <property type="match status" value="1"/>
</dbReference>
<dbReference type="AlphaFoldDB" id="C4MB17"/>
<dbReference type="OrthoDB" id="367221at2759"/>
<dbReference type="PANTHER" id="PTHR13452">
    <property type="entry name" value="THUMP DOMAIN CONTAINING PROTEIN 1-RELATED"/>
    <property type="match status" value="1"/>
</dbReference>
<keyword evidence="4" id="KW-1185">Reference proteome</keyword>
<dbReference type="VEuPathDB" id="AmoebaDB:KM1_239650"/>
<feature type="domain" description="THUMP" evidence="2">
    <location>
        <begin position="126"/>
        <end position="230"/>
    </location>
</feature>
<dbReference type="FunCoup" id="C4MB17">
    <property type="interactions" value="311"/>
</dbReference>
<dbReference type="Pfam" id="PF02926">
    <property type="entry name" value="THUMP"/>
    <property type="match status" value="1"/>
</dbReference>
<name>C4MB17_ENTH1</name>
<evidence type="ECO:0000313" key="3">
    <source>
        <dbReference type="EMBL" id="EAL44773.2"/>
    </source>
</evidence>
<sequence length="249" mass="29117">MKSMAKDERTTKTKVKKTYSEMKEINEIQSHYNNTRGLLISHNLKRERGSKKEVNDLLDRFLVEDEMKSFEDNTIKHDEKDDIDQQLAKELEALKKKNFIYDTGVECMLYCEVPYDAIQVVSQLFDGAKKEGIVMKETQKIVPLQKVVMASSMEKLLKSVKDLLNEIHTEKYNTFAISYNGRHNSNYSRDIVIKNVADLMPKEWKVNLKDPDVTVMIEIFYRGLGVSFVEGEVLKKYNHFNIQRYIQSE</sequence>
<dbReference type="Proteomes" id="UP000001926">
    <property type="component" value="Partially assembled WGS sequence"/>
</dbReference>
<dbReference type="InParanoid" id="C4MB17"/>
<dbReference type="HOGENOM" id="CLU_1117476_0_0_1"/>
<proteinExistence type="predicted"/>
<evidence type="ECO:0000313" key="4">
    <source>
        <dbReference type="Proteomes" id="UP000001926"/>
    </source>
</evidence>
<reference evidence="3" key="2">
    <citation type="submission" date="2007-03" db="EMBL/GenBank/DDBJ databases">
        <authorList>
            <person name="Lorenzi H."/>
            <person name="Amedeo P."/>
            <person name="Inman J."/>
            <person name="Schobel S."/>
            <person name="Caler E."/>
        </authorList>
    </citation>
    <scope>GENOME REANNOTATION</scope>
    <source>
        <strain evidence="3">HM-1:IMSS</strain>
    </source>
</reference>
<dbReference type="SMART" id="SM00981">
    <property type="entry name" value="THUMP"/>
    <property type="match status" value="1"/>
</dbReference>
<dbReference type="STRING" id="5759.C4MB17"/>
<evidence type="ECO:0000256" key="1">
    <source>
        <dbReference type="PROSITE-ProRule" id="PRU00529"/>
    </source>
</evidence>
<dbReference type="PROSITE" id="PS51165">
    <property type="entry name" value="THUMP"/>
    <property type="match status" value="1"/>
</dbReference>
<dbReference type="InterPro" id="IPR040183">
    <property type="entry name" value="THUMPD1-like"/>
</dbReference>
<dbReference type="InterPro" id="IPR004114">
    <property type="entry name" value="THUMP_dom"/>
</dbReference>
<dbReference type="OMA" id="PMEFLET"/>
<dbReference type="GO" id="GO:0003723">
    <property type="term" value="F:RNA binding"/>
    <property type="evidence" value="ECO:0000318"/>
    <property type="project" value="GO_Central"/>
</dbReference>
<dbReference type="VEuPathDB" id="AmoebaDB:EHI5A_081380"/>
<dbReference type="VEuPathDB" id="AmoebaDB:EHI_156700"/>
<dbReference type="KEGG" id="ehi:EHI_156700"/>
<dbReference type="PANTHER" id="PTHR13452:SF10">
    <property type="entry name" value="THUMP DOMAIN-CONTAINING PROTEIN 1"/>
    <property type="match status" value="1"/>
</dbReference>
<evidence type="ECO:0000259" key="2">
    <source>
        <dbReference type="PROSITE" id="PS51165"/>
    </source>
</evidence>
<keyword evidence="1" id="KW-0694">RNA-binding</keyword>
<dbReference type="CDD" id="cd11717">
    <property type="entry name" value="THUMP_THUMPD1_like"/>
    <property type="match status" value="1"/>
</dbReference>
<organism evidence="3 4">
    <name type="scientific">Entamoeba histolytica (strain ATCC 30459 / HM-1:IMSS / ABRM)</name>
    <dbReference type="NCBI Taxonomy" id="294381"/>
    <lineage>
        <taxon>Eukaryota</taxon>
        <taxon>Amoebozoa</taxon>
        <taxon>Evosea</taxon>
        <taxon>Archamoebae</taxon>
        <taxon>Mastigamoebida</taxon>
        <taxon>Entamoebidae</taxon>
        <taxon>Entamoeba</taxon>
    </lineage>
</organism>
<dbReference type="EMBL" id="DS571545">
    <property type="protein sequence ID" value="EAL44773.2"/>
    <property type="molecule type" value="Genomic_DNA"/>
</dbReference>
<protein>
    <recommendedName>
        <fullName evidence="2">THUMP domain-containing protein</fullName>
    </recommendedName>
</protein>